<dbReference type="InterPro" id="IPR013766">
    <property type="entry name" value="Thioredoxin_domain"/>
</dbReference>
<dbReference type="PANTHER" id="PTHR10681">
    <property type="entry name" value="THIOREDOXIN PEROXIDASE"/>
    <property type="match status" value="1"/>
</dbReference>
<dbReference type="PIRSF" id="PIRSF000239">
    <property type="entry name" value="AHPC"/>
    <property type="match status" value="1"/>
</dbReference>
<gene>
    <name evidence="8" type="ORF">EDI_251200</name>
</gene>
<dbReference type="eggNOG" id="KOG0852">
    <property type="taxonomic scope" value="Eukaryota"/>
</dbReference>
<keyword evidence="3 5" id="KW-0560">Oxidoreductase</keyword>
<dbReference type="KEGG" id="edi:EDI_251200"/>
<comment type="function">
    <text evidence="5">Thiol-specific peroxidase that catalyzes the reduction of hydrogen peroxide and organic hydroperoxides to water and alcohols, respectively.</text>
</comment>
<dbReference type="RefSeq" id="XP_001734104.1">
    <property type="nucleotide sequence ID" value="XM_001734052.1"/>
</dbReference>
<evidence type="ECO:0000256" key="6">
    <source>
        <dbReference type="PIRSR" id="PIRSR000239-1"/>
    </source>
</evidence>
<dbReference type="PROSITE" id="PS51352">
    <property type="entry name" value="THIOREDOXIN_2"/>
    <property type="match status" value="1"/>
</dbReference>
<evidence type="ECO:0000259" key="7">
    <source>
        <dbReference type="PROSITE" id="PS51352"/>
    </source>
</evidence>
<dbReference type="GO" id="GO:0008379">
    <property type="term" value="F:thioredoxin peroxidase activity"/>
    <property type="evidence" value="ECO:0007669"/>
    <property type="project" value="TreeGrafter"/>
</dbReference>
<dbReference type="AlphaFoldDB" id="B0E6U3"/>
<dbReference type="InterPro" id="IPR036249">
    <property type="entry name" value="Thioredoxin-like_sf"/>
</dbReference>
<comment type="similarity">
    <text evidence="5">Belongs to the peroxiredoxin family.</text>
</comment>
<dbReference type="GO" id="GO:0033554">
    <property type="term" value="P:cellular response to stress"/>
    <property type="evidence" value="ECO:0007669"/>
    <property type="project" value="TreeGrafter"/>
</dbReference>
<name>B0E6U3_ENTDS</name>
<dbReference type="GO" id="GO:0006979">
    <property type="term" value="P:response to oxidative stress"/>
    <property type="evidence" value="ECO:0007669"/>
    <property type="project" value="TreeGrafter"/>
</dbReference>
<evidence type="ECO:0000313" key="8">
    <source>
        <dbReference type="EMBL" id="EDR29684.1"/>
    </source>
</evidence>
<evidence type="ECO:0000313" key="9">
    <source>
        <dbReference type="Proteomes" id="UP000008076"/>
    </source>
</evidence>
<accession>B0E6U3</accession>
<dbReference type="Proteomes" id="UP000008076">
    <property type="component" value="Unassembled WGS sequence"/>
</dbReference>
<evidence type="ECO:0000256" key="3">
    <source>
        <dbReference type="ARBA" id="ARBA00023002"/>
    </source>
</evidence>
<evidence type="ECO:0000256" key="1">
    <source>
        <dbReference type="ARBA" id="ARBA00022559"/>
    </source>
</evidence>
<keyword evidence="4 5" id="KW-0676">Redox-active center</keyword>
<keyword evidence="2 5" id="KW-0049">Antioxidant</keyword>
<evidence type="ECO:0000256" key="5">
    <source>
        <dbReference type="PIRNR" id="PIRNR000239"/>
    </source>
</evidence>
<keyword evidence="9" id="KW-1185">Reference proteome</keyword>
<dbReference type="InterPro" id="IPR024706">
    <property type="entry name" value="Peroxiredoxin_AhpC-typ"/>
</dbReference>
<evidence type="ECO:0000256" key="4">
    <source>
        <dbReference type="ARBA" id="ARBA00023284"/>
    </source>
</evidence>
<dbReference type="GeneID" id="5879070"/>
<keyword evidence="1 5" id="KW-0575">Peroxidase</keyword>
<dbReference type="PANTHER" id="PTHR10681:SF171">
    <property type="entry name" value="PEROXIREDOXIN 4"/>
    <property type="match status" value="1"/>
</dbReference>
<protein>
    <submittedName>
        <fullName evidence="8">Peroxiredoxin, putative</fullName>
        <ecNumber evidence="8">1.11.1.15</ecNumber>
    </submittedName>
</protein>
<dbReference type="InterPro" id="IPR050217">
    <property type="entry name" value="Peroxiredoxin"/>
</dbReference>
<proteinExistence type="inferred from homology"/>
<evidence type="ECO:0000256" key="2">
    <source>
        <dbReference type="ARBA" id="ARBA00022862"/>
    </source>
</evidence>
<dbReference type="VEuPathDB" id="AmoebaDB:EDI_251200"/>
<dbReference type="Pfam" id="PF00578">
    <property type="entry name" value="AhpC-TSA"/>
    <property type="match status" value="1"/>
</dbReference>
<sequence>MNTKSKEEGRMIKRVKEMYQTITRTRIKVGEKAPKIRGKSYYKGEIREYEMKEEKGKYHVIAFYCRDFSRICPKEIKEISENIDKFKELKTEVIGISVDSVEEHKRMCSRKDEKGIGEIEIELIEDVNHQITESYGLLSIIGVSNRATIIIDDKGIVRRVDIHSMITGRNVKEIINELKNIITIDKKKNQN</sequence>
<dbReference type="EMBL" id="DS547933">
    <property type="protein sequence ID" value="EDR29684.1"/>
    <property type="molecule type" value="Genomic_DNA"/>
</dbReference>
<dbReference type="InterPro" id="IPR000866">
    <property type="entry name" value="AhpC/TSA"/>
</dbReference>
<organism evidence="9">
    <name type="scientific">Entamoeba dispar (strain ATCC PRA-260 / SAW760)</name>
    <dbReference type="NCBI Taxonomy" id="370354"/>
    <lineage>
        <taxon>Eukaryota</taxon>
        <taxon>Amoebozoa</taxon>
        <taxon>Evosea</taxon>
        <taxon>Archamoebae</taxon>
        <taxon>Mastigamoebida</taxon>
        <taxon>Entamoebidae</taxon>
        <taxon>Entamoeba</taxon>
    </lineage>
</organism>
<dbReference type="GO" id="GO:0045454">
    <property type="term" value="P:cell redox homeostasis"/>
    <property type="evidence" value="ECO:0007669"/>
    <property type="project" value="TreeGrafter"/>
</dbReference>
<dbReference type="Gene3D" id="3.40.30.10">
    <property type="entry name" value="Glutaredoxin"/>
    <property type="match status" value="1"/>
</dbReference>
<reference evidence="9" key="1">
    <citation type="submission" date="2007-12" db="EMBL/GenBank/DDBJ databases">
        <title>Annotation of Entamoeba dispar SAW760.</title>
        <authorList>
            <person name="Lorenzi H."/>
            <person name="Inman J."/>
            <person name="Schobel S."/>
            <person name="Amedeo P."/>
            <person name="Caler E."/>
        </authorList>
    </citation>
    <scope>NUCLEOTIDE SEQUENCE [LARGE SCALE GENOMIC DNA]</scope>
    <source>
        <strain evidence="9">ATCC PRA-260 / SAW760</strain>
    </source>
</reference>
<dbReference type="SUPFAM" id="SSF52833">
    <property type="entry name" value="Thioredoxin-like"/>
    <property type="match status" value="1"/>
</dbReference>
<dbReference type="OrthoDB" id="185659at2759"/>
<feature type="active site" description="Cysteine sulfenic acid (-SOH) intermediate; for peroxidase activity" evidence="6">
    <location>
        <position position="72"/>
    </location>
</feature>
<dbReference type="GO" id="GO:0005829">
    <property type="term" value="C:cytosol"/>
    <property type="evidence" value="ECO:0007669"/>
    <property type="project" value="TreeGrafter"/>
</dbReference>
<dbReference type="OMA" id="ICECDNE"/>
<dbReference type="EC" id="1.11.1.15" evidence="8"/>
<dbReference type="GO" id="GO:0042744">
    <property type="term" value="P:hydrogen peroxide catabolic process"/>
    <property type="evidence" value="ECO:0007669"/>
    <property type="project" value="TreeGrafter"/>
</dbReference>
<feature type="domain" description="Thioredoxin" evidence="7">
    <location>
        <begin position="27"/>
        <end position="183"/>
    </location>
</feature>